<dbReference type="PANTHER" id="PTHR43133:SF8">
    <property type="entry name" value="RNA POLYMERASE SIGMA FACTOR HI_1459-RELATED"/>
    <property type="match status" value="1"/>
</dbReference>
<dbReference type="GO" id="GO:0006352">
    <property type="term" value="P:DNA-templated transcription initiation"/>
    <property type="evidence" value="ECO:0007669"/>
    <property type="project" value="InterPro"/>
</dbReference>
<dbReference type="GO" id="GO:0016987">
    <property type="term" value="F:sigma factor activity"/>
    <property type="evidence" value="ECO:0007669"/>
    <property type="project" value="UniProtKB-KW"/>
</dbReference>
<dbReference type="Pfam" id="PF04542">
    <property type="entry name" value="Sigma70_r2"/>
    <property type="match status" value="1"/>
</dbReference>
<dbReference type="SUPFAM" id="SSF88946">
    <property type="entry name" value="Sigma2 domain of RNA polymerase sigma factors"/>
    <property type="match status" value="1"/>
</dbReference>
<reference evidence="7" key="1">
    <citation type="journal article" date="2014" name="Int. J. Syst. Evol. Microbiol.">
        <title>Complete genome sequence of Corynebacterium casei LMG S-19264T (=DSM 44701T), isolated from a smear-ripened cheese.</title>
        <authorList>
            <consortium name="US DOE Joint Genome Institute (JGI-PGF)"/>
            <person name="Walter F."/>
            <person name="Albersmeier A."/>
            <person name="Kalinowski J."/>
            <person name="Ruckert C."/>
        </authorList>
    </citation>
    <scope>NUCLEOTIDE SEQUENCE</scope>
    <source>
        <strain evidence="7">NBRC 110023</strain>
    </source>
</reference>
<accession>A0AA37T4C8</accession>
<evidence type="ECO:0000256" key="4">
    <source>
        <dbReference type="ARBA" id="ARBA00023125"/>
    </source>
</evidence>
<evidence type="ECO:0000256" key="1">
    <source>
        <dbReference type="ARBA" id="ARBA00010641"/>
    </source>
</evidence>
<sequence>MLSETDTGSISSVHTETPELLLKSISSGNRKAEHQLIERYSKSLYFILYKRVQDPDLTADLLQDTFIIVLEKARNAEISNPSALGAFVRQVGINLYIAYCRKRKRQATEATDEIDLKHACQNAELLHLVHSQKLLNITEQCINQLSQTRDRTILIDYFVYEKPKSTICNELNITVAQFDRVLHRARVRLKGLIFEQYPELANSDSGKLAVFVFAFFIFASFGYHDNHSPPPNFFDKAMRDFLTQQHSVYISEINKILSTASESEFVKAKSSVGHLR</sequence>
<dbReference type="Proteomes" id="UP001156601">
    <property type="component" value="Unassembled WGS sequence"/>
</dbReference>
<dbReference type="GO" id="GO:0003677">
    <property type="term" value="F:DNA binding"/>
    <property type="evidence" value="ECO:0007669"/>
    <property type="project" value="UniProtKB-KW"/>
</dbReference>
<keyword evidence="8" id="KW-1185">Reference proteome</keyword>
<keyword evidence="4" id="KW-0238">DNA-binding</keyword>
<keyword evidence="5" id="KW-0804">Transcription</keyword>
<dbReference type="InterPro" id="IPR013324">
    <property type="entry name" value="RNA_pol_sigma_r3/r4-like"/>
</dbReference>
<evidence type="ECO:0000313" key="8">
    <source>
        <dbReference type="Proteomes" id="UP001156601"/>
    </source>
</evidence>
<dbReference type="AlphaFoldDB" id="A0AA37T4C8"/>
<dbReference type="InterPro" id="IPR014284">
    <property type="entry name" value="RNA_pol_sigma-70_dom"/>
</dbReference>
<name>A0AA37T4C8_9ALTE</name>
<feature type="domain" description="RNA polymerase sigma-70 region 2" evidence="6">
    <location>
        <begin position="36"/>
        <end position="105"/>
    </location>
</feature>
<comment type="similarity">
    <text evidence="1">Belongs to the sigma-70 factor family. ECF subfamily.</text>
</comment>
<organism evidence="7 8">
    <name type="scientific">Agaribacter marinus</name>
    <dbReference type="NCBI Taxonomy" id="1431249"/>
    <lineage>
        <taxon>Bacteria</taxon>
        <taxon>Pseudomonadati</taxon>
        <taxon>Pseudomonadota</taxon>
        <taxon>Gammaproteobacteria</taxon>
        <taxon>Alteromonadales</taxon>
        <taxon>Alteromonadaceae</taxon>
        <taxon>Agaribacter</taxon>
    </lineage>
</organism>
<evidence type="ECO:0000256" key="5">
    <source>
        <dbReference type="ARBA" id="ARBA00023163"/>
    </source>
</evidence>
<keyword evidence="3" id="KW-0731">Sigma factor</keyword>
<reference evidence="7" key="2">
    <citation type="submission" date="2023-01" db="EMBL/GenBank/DDBJ databases">
        <title>Draft genome sequence of Agaribacter marinus strain NBRC 110023.</title>
        <authorList>
            <person name="Sun Q."/>
            <person name="Mori K."/>
        </authorList>
    </citation>
    <scope>NUCLEOTIDE SEQUENCE</scope>
    <source>
        <strain evidence="7">NBRC 110023</strain>
    </source>
</reference>
<dbReference type="Gene3D" id="1.10.1740.10">
    <property type="match status" value="1"/>
</dbReference>
<protein>
    <recommendedName>
        <fullName evidence="6">RNA polymerase sigma-70 region 2 domain-containing protein</fullName>
    </recommendedName>
</protein>
<keyword evidence="2" id="KW-0805">Transcription regulation</keyword>
<proteinExistence type="inferred from homology"/>
<evidence type="ECO:0000313" key="7">
    <source>
        <dbReference type="EMBL" id="GLR72909.1"/>
    </source>
</evidence>
<evidence type="ECO:0000259" key="6">
    <source>
        <dbReference type="Pfam" id="PF04542"/>
    </source>
</evidence>
<dbReference type="InterPro" id="IPR007627">
    <property type="entry name" value="RNA_pol_sigma70_r2"/>
</dbReference>
<evidence type="ECO:0000256" key="3">
    <source>
        <dbReference type="ARBA" id="ARBA00023082"/>
    </source>
</evidence>
<evidence type="ECO:0000256" key="2">
    <source>
        <dbReference type="ARBA" id="ARBA00023015"/>
    </source>
</evidence>
<dbReference type="InterPro" id="IPR013325">
    <property type="entry name" value="RNA_pol_sigma_r2"/>
</dbReference>
<dbReference type="InterPro" id="IPR039425">
    <property type="entry name" value="RNA_pol_sigma-70-like"/>
</dbReference>
<comment type="caution">
    <text evidence="7">The sequence shown here is derived from an EMBL/GenBank/DDBJ whole genome shotgun (WGS) entry which is preliminary data.</text>
</comment>
<dbReference type="SUPFAM" id="SSF88659">
    <property type="entry name" value="Sigma3 and sigma4 domains of RNA polymerase sigma factors"/>
    <property type="match status" value="1"/>
</dbReference>
<gene>
    <name evidence="7" type="ORF">GCM10007852_38170</name>
</gene>
<dbReference type="EMBL" id="BSOT01000019">
    <property type="protein sequence ID" value="GLR72909.1"/>
    <property type="molecule type" value="Genomic_DNA"/>
</dbReference>
<dbReference type="PANTHER" id="PTHR43133">
    <property type="entry name" value="RNA POLYMERASE ECF-TYPE SIGMA FACTO"/>
    <property type="match status" value="1"/>
</dbReference>
<dbReference type="NCBIfam" id="TIGR02937">
    <property type="entry name" value="sigma70-ECF"/>
    <property type="match status" value="1"/>
</dbReference>